<reference evidence="1" key="1">
    <citation type="submission" date="2021-10" db="EMBL/GenBank/DDBJ databases">
        <title>Tropical sea cucumber genome reveals ecological adaptation and Cuvierian tubules defense mechanism.</title>
        <authorList>
            <person name="Chen T."/>
        </authorList>
    </citation>
    <scope>NUCLEOTIDE SEQUENCE</scope>
    <source>
        <strain evidence="1">Nanhai2018</strain>
        <tissue evidence="1">Muscle</tissue>
    </source>
</reference>
<protein>
    <submittedName>
        <fullName evidence="1">Uncharacterized protein</fullName>
    </submittedName>
</protein>
<dbReference type="OrthoDB" id="5988333at2759"/>
<keyword evidence="2" id="KW-1185">Reference proteome</keyword>
<dbReference type="Proteomes" id="UP001152320">
    <property type="component" value="Chromosome 4"/>
</dbReference>
<comment type="caution">
    <text evidence="1">The sequence shown here is derived from an EMBL/GenBank/DDBJ whole genome shotgun (WGS) entry which is preliminary data.</text>
</comment>
<name>A0A9Q1HFY6_HOLLE</name>
<organism evidence="1 2">
    <name type="scientific">Holothuria leucospilota</name>
    <name type="common">Black long sea cucumber</name>
    <name type="synonym">Mertensiothuria leucospilota</name>
    <dbReference type="NCBI Taxonomy" id="206669"/>
    <lineage>
        <taxon>Eukaryota</taxon>
        <taxon>Metazoa</taxon>
        <taxon>Echinodermata</taxon>
        <taxon>Eleutherozoa</taxon>
        <taxon>Echinozoa</taxon>
        <taxon>Holothuroidea</taxon>
        <taxon>Aspidochirotacea</taxon>
        <taxon>Aspidochirotida</taxon>
        <taxon>Holothuriidae</taxon>
        <taxon>Holothuria</taxon>
    </lineage>
</organism>
<dbReference type="PANTHER" id="PTHR34239:SF2">
    <property type="entry name" value="TRANSPOSABLE ELEMENT P TRANSPOSASE_THAP9 CONSERVED DOMAIN-CONTAINING PROTEIN"/>
    <property type="match status" value="1"/>
</dbReference>
<dbReference type="AlphaFoldDB" id="A0A9Q1HFY6"/>
<evidence type="ECO:0000313" key="1">
    <source>
        <dbReference type="EMBL" id="KAJ8043573.1"/>
    </source>
</evidence>
<dbReference type="PANTHER" id="PTHR34239">
    <property type="entry name" value="APPLE DOMAIN-CONTAINING PROTEIN"/>
    <property type="match status" value="1"/>
</dbReference>
<sequence>MEKPKALGFAARFATPENTGEPISDQLVSSIDYLLSSKLEEKHLTETMDKYPQPSHCNNLLVPKVNPLVWENVLSKTRSLDLKLQRCQKPLVTGLIAMVKSFEGNEPSEVQQDAVALLSNAVFELNNVRKELIKPDLHQRYSHLCKQSQLTTQWLFGDDLPKKVKEIDEEHKAVAVMKNPTNKIYLS</sequence>
<evidence type="ECO:0000313" key="2">
    <source>
        <dbReference type="Proteomes" id="UP001152320"/>
    </source>
</evidence>
<accession>A0A9Q1HFY6</accession>
<proteinExistence type="predicted"/>
<gene>
    <name evidence="1" type="ORF">HOLleu_10728</name>
</gene>
<dbReference type="EMBL" id="JAIZAY010000004">
    <property type="protein sequence ID" value="KAJ8043573.1"/>
    <property type="molecule type" value="Genomic_DNA"/>
</dbReference>